<accession>A0A0P0GB93</accession>
<dbReference type="KEGG" id="bcel:BcellWH2_00762"/>
<dbReference type="AlphaFoldDB" id="A0A0P0GB93"/>
<proteinExistence type="predicted"/>
<dbReference type="Proteomes" id="UP000061809">
    <property type="component" value="Chromosome"/>
</dbReference>
<evidence type="ECO:0000313" key="2">
    <source>
        <dbReference type="Proteomes" id="UP000061809"/>
    </source>
</evidence>
<sequence>MESIDKIFILRWIGPFFTLEELKEWEIENINCKNNLYILTGKEYRHRNVSDYVGITEQDYVYKRLGNNHGKFNKIDRELNIWVGNFSCSDHADHDNISIVETLLISSWQPQLNEKKKAYYPGRSICVINQWYKPNFNQYSNRVYPAQYMQDVIIYNSEMGEVWGADRLKKLS</sequence>
<dbReference type="PATRIC" id="fig|246787.4.peg.786"/>
<dbReference type="RefSeq" id="WP_029428977.1">
    <property type="nucleotide sequence ID" value="NZ_CP012801.1"/>
</dbReference>
<organism evidence="1 2">
    <name type="scientific">Bacteroides cellulosilyticus</name>
    <dbReference type="NCBI Taxonomy" id="246787"/>
    <lineage>
        <taxon>Bacteria</taxon>
        <taxon>Pseudomonadati</taxon>
        <taxon>Bacteroidota</taxon>
        <taxon>Bacteroidia</taxon>
        <taxon>Bacteroidales</taxon>
        <taxon>Bacteroidaceae</taxon>
        <taxon>Bacteroides</taxon>
    </lineage>
</organism>
<gene>
    <name evidence="1" type="ORF">BcellWH2_00762</name>
</gene>
<protein>
    <submittedName>
        <fullName evidence="1">Uncharacterized protein</fullName>
    </submittedName>
</protein>
<dbReference type="EMBL" id="CP012801">
    <property type="protein sequence ID" value="ALJ58025.1"/>
    <property type="molecule type" value="Genomic_DNA"/>
</dbReference>
<reference evidence="1 2" key="1">
    <citation type="journal article" date="2015" name="Science">
        <title>Genetic determinants of in vivo fitness and diet responsiveness in multiple human gut Bacteroides.</title>
        <authorList>
            <person name="Wu M."/>
            <person name="McNulty N.P."/>
            <person name="Rodionov D.A."/>
            <person name="Khoroshkin M.S."/>
            <person name="Griffin N.W."/>
            <person name="Cheng J."/>
            <person name="Latreille P."/>
            <person name="Kerstetter R.A."/>
            <person name="Terrapon N."/>
            <person name="Henrissat B."/>
            <person name="Osterman A.L."/>
            <person name="Gordon J.I."/>
        </authorList>
    </citation>
    <scope>NUCLEOTIDE SEQUENCE [LARGE SCALE GENOMIC DNA]</scope>
    <source>
        <strain evidence="1 2">WH2</strain>
    </source>
</reference>
<evidence type="ECO:0000313" key="1">
    <source>
        <dbReference type="EMBL" id="ALJ58025.1"/>
    </source>
</evidence>
<name>A0A0P0GB93_9BACE</name>